<protein>
    <recommendedName>
        <fullName evidence="1">CTLH domain-containing protein</fullName>
    </recommendedName>
</protein>
<sequence>MTFIGRCGFNSLITQPSIFSDPPLQLHLSSARNSWRNLKSFNSDIFKAYRNVDFDTHTLNKIIASHLYYEAREPEAAALKPPFLEMHLILAVITARNLEPALNWAPTNGDKLEQNGSDLELKLHRLQFLEILQKGIRDKALKYARTYLAPFACDHMAESQKLMALVYQTHWVELAEKLTRQFFNLLGQSHESSMMLLKMVNVMAGKNQEWLSMKQLRVPVELDREFQFHSFVVCSLTRMQATEENPPTMMLCGHVLSKQSIVKLSKSCNRFSSVHTAVLMSMQPDM</sequence>
<gene>
    <name evidence="2" type="ORF">PVL29_026721</name>
</gene>
<dbReference type="GO" id="GO:0005634">
    <property type="term" value="C:nucleus"/>
    <property type="evidence" value="ECO:0007669"/>
    <property type="project" value="TreeGrafter"/>
</dbReference>
<name>A0AA38YH58_VITRO</name>
<evidence type="ECO:0000259" key="1">
    <source>
        <dbReference type="PROSITE" id="PS50897"/>
    </source>
</evidence>
<dbReference type="PROSITE" id="PS50897">
    <property type="entry name" value="CTLH"/>
    <property type="match status" value="1"/>
</dbReference>
<dbReference type="InterPro" id="IPR045098">
    <property type="entry name" value="Fyv10_fam"/>
</dbReference>
<dbReference type="SMART" id="SM00668">
    <property type="entry name" value="CTLH"/>
    <property type="match status" value="1"/>
</dbReference>
<dbReference type="PANTHER" id="PTHR12170:SF3">
    <property type="entry name" value="GH10162P"/>
    <property type="match status" value="1"/>
</dbReference>
<dbReference type="GO" id="GO:0034657">
    <property type="term" value="C:GID complex"/>
    <property type="evidence" value="ECO:0007669"/>
    <property type="project" value="TreeGrafter"/>
</dbReference>
<dbReference type="PANTHER" id="PTHR12170">
    <property type="entry name" value="MACROPHAGE ERYTHROBLAST ATTACHER-RELATED"/>
    <property type="match status" value="1"/>
</dbReference>
<evidence type="ECO:0000313" key="2">
    <source>
        <dbReference type="EMBL" id="KAJ9670352.1"/>
    </source>
</evidence>
<reference evidence="2 3" key="1">
    <citation type="journal article" date="2023" name="BMC Biotechnol.">
        <title>Vitis rotundifolia cv Carlos genome sequencing.</title>
        <authorList>
            <person name="Huff M."/>
            <person name="Hulse-Kemp A."/>
            <person name="Scheffler B."/>
            <person name="Youngblood R."/>
            <person name="Simpson S."/>
            <person name="Babiker E."/>
            <person name="Staton M."/>
        </authorList>
    </citation>
    <scope>NUCLEOTIDE SEQUENCE [LARGE SCALE GENOMIC DNA]</scope>
    <source>
        <tissue evidence="2">Leaf</tissue>
    </source>
</reference>
<proteinExistence type="predicted"/>
<dbReference type="InterPro" id="IPR024964">
    <property type="entry name" value="CTLH/CRA"/>
</dbReference>
<organism evidence="2 3">
    <name type="scientific">Vitis rotundifolia</name>
    <name type="common">Muscadine grape</name>
    <dbReference type="NCBI Taxonomy" id="103349"/>
    <lineage>
        <taxon>Eukaryota</taxon>
        <taxon>Viridiplantae</taxon>
        <taxon>Streptophyta</taxon>
        <taxon>Embryophyta</taxon>
        <taxon>Tracheophyta</taxon>
        <taxon>Spermatophyta</taxon>
        <taxon>Magnoliopsida</taxon>
        <taxon>eudicotyledons</taxon>
        <taxon>Gunneridae</taxon>
        <taxon>Pentapetalae</taxon>
        <taxon>rosids</taxon>
        <taxon>Vitales</taxon>
        <taxon>Vitaceae</taxon>
        <taxon>Viteae</taxon>
        <taxon>Vitis</taxon>
    </lineage>
</organism>
<feature type="domain" description="CTLH" evidence="1">
    <location>
        <begin position="82"/>
        <end position="139"/>
    </location>
</feature>
<keyword evidence="3" id="KW-1185">Reference proteome</keyword>
<dbReference type="AlphaFoldDB" id="A0AA38YH58"/>
<dbReference type="Pfam" id="PF10607">
    <property type="entry name" value="CTLH"/>
    <property type="match status" value="1"/>
</dbReference>
<dbReference type="Proteomes" id="UP001168098">
    <property type="component" value="Unassembled WGS sequence"/>
</dbReference>
<dbReference type="GO" id="GO:0005737">
    <property type="term" value="C:cytoplasm"/>
    <property type="evidence" value="ECO:0007669"/>
    <property type="project" value="TreeGrafter"/>
</dbReference>
<comment type="caution">
    <text evidence="2">The sequence shown here is derived from an EMBL/GenBank/DDBJ whole genome shotgun (WGS) entry which is preliminary data.</text>
</comment>
<evidence type="ECO:0000313" key="3">
    <source>
        <dbReference type="Proteomes" id="UP001168098"/>
    </source>
</evidence>
<dbReference type="GO" id="GO:0043161">
    <property type="term" value="P:proteasome-mediated ubiquitin-dependent protein catabolic process"/>
    <property type="evidence" value="ECO:0007669"/>
    <property type="project" value="InterPro"/>
</dbReference>
<dbReference type="GO" id="GO:0004842">
    <property type="term" value="F:ubiquitin-protein transferase activity"/>
    <property type="evidence" value="ECO:0007669"/>
    <property type="project" value="InterPro"/>
</dbReference>
<dbReference type="EMBL" id="JARBHA010000020">
    <property type="protein sequence ID" value="KAJ9670352.1"/>
    <property type="molecule type" value="Genomic_DNA"/>
</dbReference>
<dbReference type="InterPro" id="IPR006595">
    <property type="entry name" value="CTLH_C"/>
</dbReference>
<accession>A0AA38YH58</accession>